<keyword evidence="5" id="KW-0998">Cell outer membrane</keyword>
<evidence type="ECO:0000313" key="8">
    <source>
        <dbReference type="EMBL" id="GEO06465.1"/>
    </source>
</evidence>
<dbReference type="CDD" id="cd08977">
    <property type="entry name" value="SusD"/>
    <property type="match status" value="1"/>
</dbReference>
<evidence type="ECO:0000256" key="2">
    <source>
        <dbReference type="ARBA" id="ARBA00006275"/>
    </source>
</evidence>
<comment type="similarity">
    <text evidence="2">Belongs to the SusD family.</text>
</comment>
<evidence type="ECO:0000313" key="9">
    <source>
        <dbReference type="Proteomes" id="UP000321532"/>
    </source>
</evidence>
<dbReference type="SUPFAM" id="SSF48452">
    <property type="entry name" value="TPR-like"/>
    <property type="match status" value="1"/>
</dbReference>
<keyword evidence="3" id="KW-0732">Signal</keyword>
<dbReference type="RefSeq" id="WP_146902541.1">
    <property type="nucleotide sequence ID" value="NZ_BJYS01000037.1"/>
</dbReference>
<reference evidence="8 9" key="1">
    <citation type="submission" date="2019-07" db="EMBL/GenBank/DDBJ databases">
        <title>Whole genome shotgun sequence of Adhaeribacter aerolatus NBRC 106133.</title>
        <authorList>
            <person name="Hosoyama A."/>
            <person name="Uohara A."/>
            <person name="Ohji S."/>
            <person name="Ichikawa N."/>
        </authorList>
    </citation>
    <scope>NUCLEOTIDE SEQUENCE [LARGE SCALE GENOMIC DNA]</scope>
    <source>
        <strain evidence="8 9">NBRC 106133</strain>
    </source>
</reference>
<gene>
    <name evidence="8" type="ORF">AAE02nite_41290</name>
</gene>
<protein>
    <submittedName>
        <fullName evidence="8">Membrane protein</fullName>
    </submittedName>
</protein>
<dbReference type="Pfam" id="PF07980">
    <property type="entry name" value="SusD_RagB"/>
    <property type="match status" value="1"/>
</dbReference>
<feature type="domain" description="SusD-like N-terminal" evidence="7">
    <location>
        <begin position="66"/>
        <end position="220"/>
    </location>
</feature>
<dbReference type="Pfam" id="PF14322">
    <property type="entry name" value="SusD-like_3"/>
    <property type="match status" value="1"/>
</dbReference>
<dbReference type="Gene3D" id="1.25.40.390">
    <property type="match status" value="1"/>
</dbReference>
<evidence type="ECO:0000256" key="4">
    <source>
        <dbReference type="ARBA" id="ARBA00023136"/>
    </source>
</evidence>
<dbReference type="InterPro" id="IPR033985">
    <property type="entry name" value="SusD-like_N"/>
</dbReference>
<dbReference type="InterPro" id="IPR012944">
    <property type="entry name" value="SusD_RagB_dom"/>
</dbReference>
<evidence type="ECO:0000256" key="5">
    <source>
        <dbReference type="ARBA" id="ARBA00023237"/>
    </source>
</evidence>
<proteinExistence type="inferred from homology"/>
<evidence type="ECO:0000256" key="3">
    <source>
        <dbReference type="ARBA" id="ARBA00022729"/>
    </source>
</evidence>
<dbReference type="OrthoDB" id="9792139at2"/>
<dbReference type="GO" id="GO:0009279">
    <property type="term" value="C:cell outer membrane"/>
    <property type="evidence" value="ECO:0007669"/>
    <property type="project" value="UniProtKB-SubCell"/>
</dbReference>
<keyword evidence="4" id="KW-0472">Membrane</keyword>
<dbReference type="EMBL" id="BJYS01000037">
    <property type="protein sequence ID" value="GEO06465.1"/>
    <property type="molecule type" value="Genomic_DNA"/>
</dbReference>
<evidence type="ECO:0000256" key="1">
    <source>
        <dbReference type="ARBA" id="ARBA00004442"/>
    </source>
</evidence>
<keyword evidence="9" id="KW-1185">Reference proteome</keyword>
<comment type="caution">
    <text evidence="8">The sequence shown here is derived from an EMBL/GenBank/DDBJ whole genome shotgun (WGS) entry which is preliminary data.</text>
</comment>
<organism evidence="8 9">
    <name type="scientific">Adhaeribacter aerolatus</name>
    <dbReference type="NCBI Taxonomy" id="670289"/>
    <lineage>
        <taxon>Bacteria</taxon>
        <taxon>Pseudomonadati</taxon>
        <taxon>Bacteroidota</taxon>
        <taxon>Cytophagia</taxon>
        <taxon>Cytophagales</taxon>
        <taxon>Hymenobacteraceae</taxon>
        <taxon>Adhaeribacter</taxon>
    </lineage>
</organism>
<dbReference type="AlphaFoldDB" id="A0A512B3C4"/>
<accession>A0A512B3C4</accession>
<feature type="domain" description="RagB/SusD" evidence="6">
    <location>
        <begin position="336"/>
        <end position="479"/>
    </location>
</feature>
<comment type="subcellular location">
    <subcellularLocation>
        <location evidence="1">Cell outer membrane</location>
    </subcellularLocation>
</comment>
<evidence type="ECO:0000259" key="7">
    <source>
        <dbReference type="Pfam" id="PF14322"/>
    </source>
</evidence>
<dbReference type="InterPro" id="IPR011990">
    <property type="entry name" value="TPR-like_helical_dom_sf"/>
</dbReference>
<sequence length="479" mass="54897">MKIYKKLLFIISLGLLNNSCELLKEEPEHILVSENFYKTPEEALASINAVYQRFAPGMYNRIINVMADLPTDDLKNGQGMNNAFLIDLEYYNFTSENTFAGQTWMEHYDGINRANVVLSRVPTVTMDETLKQRILGEAHFLRALFYFNLVRFYGKVPIVTSDTRDLNNLNLERASVDEVYALIVEDLKFAENNLPVTYTGADLGRATKGAAKILLGKVYLTRKEWSNAVQKLEEVIKNEATYKYDLHANYRDNFVPATENGKEMVFSVQFMENPGQPNGMMILDAPRTRVPGLTGQEADIPTLDLYNAYKPEDTRRDATLFTSLTVNNKVYTFPFPLYYKYYDAGAFSKTAQSNVNVPILRYADALIMYAEALNELSGPTPEAYTAINRVRRRAFKDNLHDLAALNQTSFREAVYAERRLEFAKEGQRWFDLVRTGRLLTVMQNHKENGTINIKPHHVLYPVPQRERDINAKLDQNDGY</sequence>
<name>A0A512B3C4_9BACT</name>
<dbReference type="Proteomes" id="UP000321532">
    <property type="component" value="Unassembled WGS sequence"/>
</dbReference>
<evidence type="ECO:0000259" key="6">
    <source>
        <dbReference type="Pfam" id="PF07980"/>
    </source>
</evidence>